<evidence type="ECO:0000313" key="6">
    <source>
        <dbReference type="Proteomes" id="UP001189624"/>
    </source>
</evidence>
<protein>
    <recommendedName>
        <fullName evidence="4">Dirigent protein</fullName>
    </recommendedName>
</protein>
<dbReference type="GO" id="GO:0009699">
    <property type="term" value="P:phenylpropanoid biosynthetic process"/>
    <property type="evidence" value="ECO:0007669"/>
    <property type="project" value="UniProtKB-ARBA"/>
</dbReference>
<reference evidence="5" key="1">
    <citation type="submission" date="2023-10" db="EMBL/GenBank/DDBJ databases">
        <authorList>
            <person name="Domelevo Entfellner J.-B."/>
        </authorList>
    </citation>
    <scope>NUCLEOTIDE SEQUENCE</scope>
</reference>
<evidence type="ECO:0000256" key="2">
    <source>
        <dbReference type="ARBA" id="ARBA00011738"/>
    </source>
</evidence>
<dbReference type="InterPro" id="IPR044859">
    <property type="entry name" value="Allene_oxi_cyc_Dirigent"/>
</dbReference>
<dbReference type="InterPro" id="IPR004265">
    <property type="entry name" value="Dirigent"/>
</dbReference>
<evidence type="ECO:0000256" key="3">
    <source>
        <dbReference type="ARBA" id="ARBA00022525"/>
    </source>
</evidence>
<dbReference type="Proteomes" id="UP001189624">
    <property type="component" value="Chromosome 1"/>
</dbReference>
<evidence type="ECO:0000313" key="5">
    <source>
        <dbReference type="EMBL" id="CAJ1907404.1"/>
    </source>
</evidence>
<sequence length="186" mass="20474">MAIWFITLTLLFSSLTAATNSDFFEYISPNSLGLQKEKLLHLHFFLHDNTSGPKPTAVQIAEAQTTNTSSTFFGFLAIADDPLTVAADPGSKVVGKGQGLYGFSDQNEVAVVMLFNFVFTEGKFNGSTLNLLGRNLIFNQERELAIVGGTGVFKFSRGYADLKTYSLDNKTGNAVVEYNIYAFQYY</sequence>
<keyword evidence="3 4" id="KW-0964">Secreted</keyword>
<comment type="subcellular location">
    <subcellularLocation>
        <location evidence="4">Secreted</location>
        <location evidence="4">Extracellular space</location>
        <location evidence="4">Apoplast</location>
    </subcellularLocation>
</comment>
<keyword evidence="4" id="KW-0732">Signal</keyword>
<comment type="function">
    <text evidence="4">Dirigent proteins impart stereoselectivity on the phenoxy radical-coupling reaction, yielding optically active lignans from two molecules of coniferyl alcohol in the biosynthesis of lignans, flavonolignans, and alkaloids and thus plays a central role in plant secondary metabolism.</text>
</comment>
<accession>A0AA86S4U7</accession>
<organism evidence="5 6">
    <name type="scientific">Sphenostylis stenocarpa</name>
    <dbReference type="NCBI Taxonomy" id="92480"/>
    <lineage>
        <taxon>Eukaryota</taxon>
        <taxon>Viridiplantae</taxon>
        <taxon>Streptophyta</taxon>
        <taxon>Embryophyta</taxon>
        <taxon>Tracheophyta</taxon>
        <taxon>Spermatophyta</taxon>
        <taxon>Magnoliopsida</taxon>
        <taxon>eudicotyledons</taxon>
        <taxon>Gunneridae</taxon>
        <taxon>Pentapetalae</taxon>
        <taxon>rosids</taxon>
        <taxon>fabids</taxon>
        <taxon>Fabales</taxon>
        <taxon>Fabaceae</taxon>
        <taxon>Papilionoideae</taxon>
        <taxon>50 kb inversion clade</taxon>
        <taxon>NPAAA clade</taxon>
        <taxon>indigoferoid/millettioid clade</taxon>
        <taxon>Phaseoleae</taxon>
        <taxon>Sphenostylis</taxon>
    </lineage>
</organism>
<dbReference type="Pfam" id="PF03018">
    <property type="entry name" value="Dirigent"/>
    <property type="match status" value="1"/>
</dbReference>
<name>A0AA86S4U7_9FABA</name>
<evidence type="ECO:0000256" key="4">
    <source>
        <dbReference type="RuleBase" id="RU363099"/>
    </source>
</evidence>
<dbReference type="Gramene" id="rna-AYBTSS11_LOCUS3341">
    <property type="protein sequence ID" value="CAJ1907404.1"/>
    <property type="gene ID" value="gene-AYBTSS11_LOCUS3341"/>
</dbReference>
<comment type="subunit">
    <text evidence="2 4">Homodimer.</text>
</comment>
<proteinExistence type="inferred from homology"/>
<comment type="similarity">
    <text evidence="1 4">Belongs to the plant dirigent protein family.</text>
</comment>
<dbReference type="EMBL" id="OY731398">
    <property type="protein sequence ID" value="CAJ1907404.1"/>
    <property type="molecule type" value="Genomic_DNA"/>
</dbReference>
<dbReference type="PANTHER" id="PTHR21495">
    <property type="entry name" value="NUCLEOPORIN-RELATED"/>
    <property type="match status" value="1"/>
</dbReference>
<dbReference type="AlphaFoldDB" id="A0AA86S4U7"/>
<keyword evidence="4" id="KW-0052">Apoplast</keyword>
<feature type="signal peptide" evidence="4">
    <location>
        <begin position="1"/>
        <end position="18"/>
    </location>
</feature>
<feature type="chain" id="PRO_5041518541" description="Dirigent protein" evidence="4">
    <location>
        <begin position="19"/>
        <end position="186"/>
    </location>
</feature>
<dbReference type="GO" id="GO:0048046">
    <property type="term" value="C:apoplast"/>
    <property type="evidence" value="ECO:0007669"/>
    <property type="project" value="UniProtKB-SubCell"/>
</dbReference>
<keyword evidence="6" id="KW-1185">Reference proteome</keyword>
<evidence type="ECO:0000256" key="1">
    <source>
        <dbReference type="ARBA" id="ARBA00010746"/>
    </source>
</evidence>
<gene>
    <name evidence="5" type="ORF">AYBTSS11_LOCUS3341</name>
</gene>
<dbReference type="Gene3D" id="2.40.480.10">
    <property type="entry name" value="Allene oxide cyclase-like"/>
    <property type="match status" value="1"/>
</dbReference>